<dbReference type="InterPro" id="IPR001296">
    <property type="entry name" value="Glyco_trans_1"/>
</dbReference>
<gene>
    <name evidence="5" type="ORF">C2E21_0399</name>
</gene>
<dbReference type="GO" id="GO:0016757">
    <property type="term" value="F:glycosyltransferase activity"/>
    <property type="evidence" value="ECO:0007669"/>
    <property type="project" value="UniProtKB-KW"/>
</dbReference>
<dbReference type="CDD" id="cd03801">
    <property type="entry name" value="GT4_PimA-like"/>
    <property type="match status" value="1"/>
</dbReference>
<keyword evidence="3" id="KW-0472">Membrane</keyword>
<evidence type="ECO:0000313" key="5">
    <source>
        <dbReference type="EMBL" id="PRW61469.1"/>
    </source>
</evidence>
<evidence type="ECO:0000259" key="4">
    <source>
        <dbReference type="Pfam" id="PF00534"/>
    </source>
</evidence>
<accession>A0A2P6U575</accession>
<dbReference type="OrthoDB" id="1696943at2759"/>
<dbReference type="Pfam" id="PF00534">
    <property type="entry name" value="Glycos_transf_1"/>
    <property type="match status" value="1"/>
</dbReference>
<dbReference type="EMBL" id="LHPG02000001">
    <property type="protein sequence ID" value="PRW61469.1"/>
    <property type="molecule type" value="Genomic_DNA"/>
</dbReference>
<dbReference type="Proteomes" id="UP000239899">
    <property type="component" value="Unassembled WGS sequence"/>
</dbReference>
<feature type="compositionally biased region" description="Basic residues" evidence="2">
    <location>
        <begin position="710"/>
        <end position="720"/>
    </location>
</feature>
<keyword evidence="6" id="KW-1185">Reference proteome</keyword>
<protein>
    <submittedName>
        <fullName evidence="5">Group 1 family glycosyltransferase</fullName>
    </submittedName>
</protein>
<feature type="region of interest" description="Disordered" evidence="2">
    <location>
        <begin position="710"/>
        <end position="739"/>
    </location>
</feature>
<dbReference type="AlphaFoldDB" id="A0A2P6U575"/>
<proteinExistence type="predicted"/>
<keyword evidence="1" id="KW-0328">Glycosyltransferase</keyword>
<dbReference type="Gene3D" id="3.40.50.2000">
    <property type="entry name" value="Glycogen Phosphorylase B"/>
    <property type="match status" value="1"/>
</dbReference>
<dbReference type="InterPro" id="IPR041693">
    <property type="entry name" value="Glyco_trans_4_5"/>
</dbReference>
<keyword evidence="1" id="KW-0808">Transferase</keyword>
<evidence type="ECO:0000313" key="6">
    <source>
        <dbReference type="Proteomes" id="UP000239899"/>
    </source>
</evidence>
<keyword evidence="3" id="KW-1133">Transmembrane helix</keyword>
<comment type="caution">
    <text evidence="5">The sequence shown here is derived from an EMBL/GenBank/DDBJ whole genome shotgun (WGS) entry which is preliminary data.</text>
</comment>
<organism evidence="5 6">
    <name type="scientific">Chlorella sorokiniana</name>
    <name type="common">Freshwater green alga</name>
    <dbReference type="NCBI Taxonomy" id="3076"/>
    <lineage>
        <taxon>Eukaryota</taxon>
        <taxon>Viridiplantae</taxon>
        <taxon>Chlorophyta</taxon>
        <taxon>core chlorophytes</taxon>
        <taxon>Trebouxiophyceae</taxon>
        <taxon>Chlorellales</taxon>
        <taxon>Chlorellaceae</taxon>
        <taxon>Chlorella clade</taxon>
        <taxon>Chlorella</taxon>
    </lineage>
</organism>
<dbReference type="InterPro" id="IPR015915">
    <property type="entry name" value="Kelch-typ_b-propeller"/>
</dbReference>
<evidence type="ECO:0000256" key="1">
    <source>
        <dbReference type="ARBA" id="ARBA00022676"/>
    </source>
</evidence>
<feature type="domain" description="Glycosyl transferase family 1" evidence="4">
    <location>
        <begin position="426"/>
        <end position="479"/>
    </location>
</feature>
<name>A0A2P6U575_CHLSO</name>
<evidence type="ECO:0000256" key="3">
    <source>
        <dbReference type="SAM" id="Phobius"/>
    </source>
</evidence>
<reference evidence="5 6" key="1">
    <citation type="journal article" date="2018" name="Plant J.">
        <title>Genome sequences of Chlorella sorokiniana UTEX 1602 and Micractinium conductrix SAG 241.80: implications to maltose excretion by a green alga.</title>
        <authorList>
            <person name="Arriola M.B."/>
            <person name="Velmurugan N."/>
            <person name="Zhang Y."/>
            <person name="Plunkett M.H."/>
            <person name="Hondzo H."/>
            <person name="Barney B.M."/>
        </authorList>
    </citation>
    <scope>NUCLEOTIDE SEQUENCE [LARGE SCALE GENOMIC DNA]</scope>
    <source>
        <strain evidence="6">UTEX 1602</strain>
    </source>
</reference>
<dbReference type="PANTHER" id="PTHR47778:SF2">
    <property type="entry name" value="GLYCOSYL TRANSFERASE FAMILY 1 DOMAIN-CONTAINING PROTEIN"/>
    <property type="match status" value="1"/>
</dbReference>
<dbReference type="SUPFAM" id="SSF53756">
    <property type="entry name" value="UDP-Glycosyltransferase/glycogen phosphorylase"/>
    <property type="match status" value="1"/>
</dbReference>
<dbReference type="Pfam" id="PF16994">
    <property type="entry name" value="Glyco_trans_4_5"/>
    <property type="match status" value="1"/>
</dbReference>
<keyword evidence="3" id="KW-0812">Transmembrane</keyword>
<dbReference type="STRING" id="3076.A0A2P6U575"/>
<evidence type="ECO:0000256" key="2">
    <source>
        <dbReference type="SAM" id="MobiDB-lite"/>
    </source>
</evidence>
<sequence length="739" mass="79938">MTGAGSSKKGRLPRPFRPWRLAAVLGPVLMVLAVVLNFRHSGGSAPVRVSTPEATEQVQPSVSWLRPPALPSTRSLNLLLVGHELTLTGAPGSFLEVGQSLRDQGHNITFVFLKGGDLEQAVQEAGFAYSFIPNLRAHPRLHAYAGAGCPPVAMSEFDAIICNTVVVHRWFRDQVEAWGLSFLRKLVWWIRELPVGPYALATFTEGNDIQRLMLVRAAAVLCASDATRRWWEEWALQGAYTTGLDYSPLGGQQESFDRQHAPLPTTLPSIMSLRNPLPTWMWRAAGLHEQSECSRASMAWPHAALRREFRQHINATDADYVVLAVGTNEARKGTPQLVYAFAQAWLQSSRQQASAGGAGGRMLLVGLGQRMPGLVTVVQQEWERMLYAAELAGDDIAALASSGQPFDGAVHLVEATSNSTARLGWYAAADVQVLNAECEAFGKVTVEGMAVSLPLLATSCGGSMEIVQDGVTGLLHPTPIAGAVSDVALVQHMLLLDRRTPAGLSLSHKMGEAGCRRVLAEFSPLQHFAAAELLKGATCSPASTAVYRVHLGTGAFEELPPLPQPSPGSGSPGGDGACVADRQWGDASLWSYSTARGWRRHHDLPLPLRHAWGCTLKLGPDALLVVGGEHYSNWLSRTIWLFNATDDSWTRMGHAPVYAKESVCALHRGRLVMMLGQQGADAGLSPHNATLSNRQFTAVLPLELQQLMRRAARHKPRRPSKASGKTDGSSSAKARHAHL</sequence>
<feature type="transmembrane region" description="Helical" evidence="3">
    <location>
        <begin position="21"/>
        <end position="38"/>
    </location>
</feature>
<dbReference type="Gene3D" id="2.120.10.80">
    <property type="entry name" value="Kelch-type beta propeller"/>
    <property type="match status" value="1"/>
</dbReference>
<dbReference type="PANTHER" id="PTHR47778">
    <property type="entry name" value="BNAA05G14870D PROTEIN"/>
    <property type="match status" value="1"/>
</dbReference>
<dbReference type="SUPFAM" id="SSF117281">
    <property type="entry name" value="Kelch motif"/>
    <property type="match status" value="1"/>
</dbReference>